<evidence type="ECO:0000256" key="7">
    <source>
        <dbReference type="ARBA" id="ARBA00023180"/>
    </source>
</evidence>
<name>A0A0G2I5L7_9EURO</name>
<reference evidence="15" key="1">
    <citation type="journal article" date="2015" name="PLoS Genet.">
        <title>The dynamic genome and transcriptome of the human fungal pathogen Blastomyces and close relative Emmonsia.</title>
        <authorList>
            <person name="Munoz J.F."/>
            <person name="Gauthier G.M."/>
            <person name="Desjardins C.A."/>
            <person name="Gallo J.E."/>
            <person name="Holder J."/>
            <person name="Sullivan T.D."/>
            <person name="Marty A.J."/>
            <person name="Carmen J.C."/>
            <person name="Chen Z."/>
            <person name="Ding L."/>
            <person name="Gujja S."/>
            <person name="Magrini V."/>
            <person name="Misas E."/>
            <person name="Mitreva M."/>
            <person name="Priest M."/>
            <person name="Saif S."/>
            <person name="Whiston E.A."/>
            <person name="Young S."/>
            <person name="Zeng Q."/>
            <person name="Goldman W.E."/>
            <person name="Mardis E.R."/>
            <person name="Taylor J.W."/>
            <person name="McEwen J.G."/>
            <person name="Clay O.K."/>
            <person name="Klein B.S."/>
            <person name="Cuomo C.A."/>
        </authorList>
    </citation>
    <scope>NUCLEOTIDE SEQUENCE [LARGE SCALE GENOMIC DNA]</scope>
    <source>
        <strain evidence="15">UAMH 3008</strain>
    </source>
</reference>
<evidence type="ECO:0000313" key="14">
    <source>
        <dbReference type="EMBL" id="KKZ65530.1"/>
    </source>
</evidence>
<feature type="chain" id="PRO_5002545392" description="glucan 1,3-beta-glucosidase" evidence="13">
    <location>
        <begin position="21"/>
        <end position="302"/>
    </location>
</feature>
<dbReference type="Proteomes" id="UP000034164">
    <property type="component" value="Unassembled WGS sequence"/>
</dbReference>
<keyword evidence="4" id="KW-0964">Secreted</keyword>
<gene>
    <name evidence="14" type="ORF">EMCG_08603</name>
</gene>
<evidence type="ECO:0000256" key="6">
    <source>
        <dbReference type="ARBA" id="ARBA00022801"/>
    </source>
</evidence>
<dbReference type="AlphaFoldDB" id="A0A0G2I5L7"/>
<dbReference type="PANTHER" id="PTHR16631:SF26">
    <property type="entry name" value="GLUCAN 1,3-BETA-GLUCOSIDASE"/>
    <property type="match status" value="1"/>
</dbReference>
<dbReference type="GO" id="GO:0009986">
    <property type="term" value="C:cell surface"/>
    <property type="evidence" value="ECO:0007669"/>
    <property type="project" value="TreeGrafter"/>
</dbReference>
<keyword evidence="7" id="KW-0325">Glycoprotein</keyword>
<keyword evidence="5 13" id="KW-0732">Signal</keyword>
<evidence type="ECO:0000256" key="13">
    <source>
        <dbReference type="SAM" id="SignalP"/>
    </source>
</evidence>
<evidence type="ECO:0000256" key="9">
    <source>
        <dbReference type="ARBA" id="ARBA00036824"/>
    </source>
</evidence>
<dbReference type="PANTHER" id="PTHR16631">
    <property type="entry name" value="GLUCAN 1,3-BETA-GLUCOSIDASE"/>
    <property type="match status" value="1"/>
</dbReference>
<dbReference type="GO" id="GO:0009277">
    <property type="term" value="C:fungal-type cell wall"/>
    <property type="evidence" value="ECO:0007669"/>
    <property type="project" value="TreeGrafter"/>
</dbReference>
<evidence type="ECO:0000256" key="12">
    <source>
        <dbReference type="RuleBase" id="RU004335"/>
    </source>
</evidence>
<keyword evidence="3" id="KW-0134">Cell wall</keyword>
<dbReference type="OrthoDB" id="1293114at2759"/>
<dbReference type="Pfam" id="PF00332">
    <property type="entry name" value="Glyco_hydro_17"/>
    <property type="match status" value="1"/>
</dbReference>
<evidence type="ECO:0000256" key="4">
    <source>
        <dbReference type="ARBA" id="ARBA00022525"/>
    </source>
</evidence>
<evidence type="ECO:0000256" key="11">
    <source>
        <dbReference type="ARBA" id="ARBA00041761"/>
    </source>
</evidence>
<comment type="similarity">
    <text evidence="2 12">Belongs to the glycosyl hydrolase 17 family.</text>
</comment>
<evidence type="ECO:0000256" key="5">
    <source>
        <dbReference type="ARBA" id="ARBA00022729"/>
    </source>
</evidence>
<dbReference type="VEuPathDB" id="FungiDB:EMCG_08603"/>
<dbReference type="GO" id="GO:0005576">
    <property type="term" value="C:extracellular region"/>
    <property type="evidence" value="ECO:0007669"/>
    <property type="project" value="TreeGrafter"/>
</dbReference>
<evidence type="ECO:0000256" key="10">
    <source>
        <dbReference type="ARBA" id="ARBA00038929"/>
    </source>
</evidence>
<dbReference type="GO" id="GO:0071555">
    <property type="term" value="P:cell wall organization"/>
    <property type="evidence" value="ECO:0007669"/>
    <property type="project" value="TreeGrafter"/>
</dbReference>
<dbReference type="InterPro" id="IPR050732">
    <property type="entry name" value="Beta-glucan_modifiers"/>
</dbReference>
<evidence type="ECO:0000256" key="8">
    <source>
        <dbReference type="ARBA" id="ARBA00023295"/>
    </source>
</evidence>
<dbReference type="GO" id="GO:0004338">
    <property type="term" value="F:glucan exo-1,3-beta-glucosidase activity"/>
    <property type="evidence" value="ECO:0007669"/>
    <property type="project" value="UniProtKB-EC"/>
</dbReference>
<keyword evidence="6 14" id="KW-0378">Hydrolase</keyword>
<keyword evidence="8" id="KW-0326">Glycosidase</keyword>
<dbReference type="InterPro" id="IPR017853">
    <property type="entry name" value="GH"/>
</dbReference>
<evidence type="ECO:0000256" key="2">
    <source>
        <dbReference type="ARBA" id="ARBA00008773"/>
    </source>
</evidence>
<evidence type="ECO:0000256" key="1">
    <source>
        <dbReference type="ARBA" id="ARBA00004191"/>
    </source>
</evidence>
<dbReference type="GO" id="GO:0005975">
    <property type="term" value="P:carbohydrate metabolic process"/>
    <property type="evidence" value="ECO:0007669"/>
    <property type="project" value="InterPro"/>
</dbReference>
<accession>A0A0G2I5L7</accession>
<sequence>MRLSNILPLALAAGPAVVSAAGTFGFSLGVKNADGSCKTRKDFEDDFDVLKAHTRIVRTYAASDCDNAQAIVPAAKAKGFKVVLGIWPDVKASFDADTAALVKAVKGNEDVISAITVGSETLYRGNFTGPQLLEKINEVKKKIPGVRVGTADSWNKYDDGTADALIHGGVDYFLVNAFAFWQGQDVKNATATLFDDMTRAMSHIQRIAGARAKDIYIATGETGWPSDGGSNYGNAKAGTANAKTFHDQGVCALLAWNVDVFFFEAFDEPWKPDSVGDNGNAASEKHWGMYTADRKAKYQVQC</sequence>
<proteinExistence type="inferred from homology"/>
<evidence type="ECO:0000256" key="3">
    <source>
        <dbReference type="ARBA" id="ARBA00022512"/>
    </source>
</evidence>
<dbReference type="EMBL" id="LCZI01000625">
    <property type="protein sequence ID" value="KKZ65530.1"/>
    <property type="molecule type" value="Genomic_DNA"/>
</dbReference>
<dbReference type="GO" id="GO:0042973">
    <property type="term" value="F:glucan endo-1,3-beta-D-glucosidase activity"/>
    <property type="evidence" value="ECO:0007669"/>
    <property type="project" value="TreeGrafter"/>
</dbReference>
<dbReference type="InterPro" id="IPR000490">
    <property type="entry name" value="Glyco_hydro_17"/>
</dbReference>
<comment type="caution">
    <text evidence="14">The sequence shown here is derived from an EMBL/GenBank/DDBJ whole genome shotgun (WGS) entry which is preliminary data.</text>
</comment>
<organism evidence="14 15">
    <name type="scientific">[Emmonsia] crescens</name>
    <dbReference type="NCBI Taxonomy" id="73230"/>
    <lineage>
        <taxon>Eukaryota</taxon>
        <taxon>Fungi</taxon>
        <taxon>Dikarya</taxon>
        <taxon>Ascomycota</taxon>
        <taxon>Pezizomycotina</taxon>
        <taxon>Eurotiomycetes</taxon>
        <taxon>Eurotiomycetidae</taxon>
        <taxon>Onygenales</taxon>
        <taxon>Ajellomycetaceae</taxon>
        <taxon>Emergomyces</taxon>
    </lineage>
</organism>
<dbReference type="SUPFAM" id="SSF51445">
    <property type="entry name" value="(Trans)glycosidases"/>
    <property type="match status" value="1"/>
</dbReference>
<dbReference type="EC" id="3.2.1.58" evidence="10"/>
<feature type="signal peptide" evidence="13">
    <location>
        <begin position="1"/>
        <end position="20"/>
    </location>
</feature>
<dbReference type="Gene3D" id="3.20.20.80">
    <property type="entry name" value="Glycosidases"/>
    <property type="match status" value="1"/>
</dbReference>
<protein>
    <recommendedName>
        <fullName evidence="10">glucan 1,3-beta-glucosidase</fullName>
        <ecNumber evidence="10">3.2.1.58</ecNumber>
    </recommendedName>
    <alternativeName>
        <fullName evidence="11">Exo-1,3-beta-glucanase</fullName>
    </alternativeName>
</protein>
<comment type="catalytic activity">
    <reaction evidence="9">
        <text>Successive hydrolysis of beta-D-glucose units from the non-reducing ends of (1-&gt;3)-beta-D-glucans, releasing alpha-glucose.</text>
        <dbReference type="EC" id="3.2.1.58"/>
    </reaction>
</comment>
<evidence type="ECO:0000313" key="15">
    <source>
        <dbReference type="Proteomes" id="UP000034164"/>
    </source>
</evidence>
<comment type="subcellular location">
    <subcellularLocation>
        <location evidence="1">Secreted</location>
        <location evidence="1">Cell wall</location>
    </subcellularLocation>
</comment>